<comment type="caution">
    <text evidence="1">The sequence shown here is derived from an EMBL/GenBank/DDBJ whole genome shotgun (WGS) entry which is preliminary data.</text>
</comment>
<sequence length="219" mass="23664">MIGRSQENIQSNIRGVVIRISYQAKGFWAGVGAALLFTLPMSSPLLAADPPPLTDTSDEPSSAVAPGVDAQRLCAAPAAEFQQALADAMADGLVKPRHKSAFLQQLGRCRAVYQAEIARLKTDFATLPSTSVCHSAQRDLHEGLEIFDAIKARAQLLPLDSEEDRQAAGIFFTRTSPGLVRAVNGLYLLRHGVCMEEERAPFDSASTDSEISHPTLYLE</sequence>
<dbReference type="AlphaFoldDB" id="A0A7V7GQM7"/>
<gene>
    <name evidence="1" type="ORF">DT594_15790</name>
</gene>
<organism evidence="1 2">
    <name type="scientific">Halopseudomonas laoshanensis</name>
    <dbReference type="NCBI Taxonomy" id="2268758"/>
    <lineage>
        <taxon>Bacteria</taxon>
        <taxon>Pseudomonadati</taxon>
        <taxon>Pseudomonadota</taxon>
        <taxon>Gammaproteobacteria</taxon>
        <taxon>Pseudomonadales</taxon>
        <taxon>Pseudomonadaceae</taxon>
        <taxon>Halopseudomonas</taxon>
    </lineage>
</organism>
<accession>A0A7V7GQM7</accession>
<keyword evidence="2" id="KW-1185">Reference proteome</keyword>
<protein>
    <submittedName>
        <fullName evidence="1">Uncharacterized protein</fullName>
    </submittedName>
</protein>
<reference evidence="1 2" key="1">
    <citation type="submission" date="2018-07" db="EMBL/GenBank/DDBJ databases">
        <title>Pseudomonas laoshanensis sp. nov., isolated from soil.</title>
        <authorList>
            <person name="Sun J."/>
            <person name="Yu L."/>
            <person name="Wang M."/>
            <person name="Zhang C."/>
        </authorList>
    </citation>
    <scope>NUCLEOTIDE SEQUENCE [LARGE SCALE GENOMIC DNA]</scope>
    <source>
        <strain evidence="1 2">Y22</strain>
    </source>
</reference>
<proteinExistence type="predicted"/>
<evidence type="ECO:0000313" key="2">
    <source>
        <dbReference type="Proteomes" id="UP000463138"/>
    </source>
</evidence>
<dbReference type="Proteomes" id="UP000463138">
    <property type="component" value="Unassembled WGS sequence"/>
</dbReference>
<evidence type="ECO:0000313" key="1">
    <source>
        <dbReference type="EMBL" id="KAA0692420.1"/>
    </source>
</evidence>
<dbReference type="EMBL" id="QOVF01000006">
    <property type="protein sequence ID" value="KAA0692420.1"/>
    <property type="molecule type" value="Genomic_DNA"/>
</dbReference>
<name>A0A7V7GQM7_9GAMM</name>